<accession>A0ABU3VK14</accession>
<dbReference type="Proteomes" id="UP001255416">
    <property type="component" value="Unassembled WGS sequence"/>
</dbReference>
<feature type="coiled-coil region" evidence="1">
    <location>
        <begin position="392"/>
        <end position="419"/>
    </location>
</feature>
<evidence type="ECO:0008006" key="4">
    <source>
        <dbReference type="Google" id="ProtNLM"/>
    </source>
</evidence>
<dbReference type="RefSeq" id="WP_316781674.1">
    <property type="nucleotide sequence ID" value="NZ_JASMWN010000025.1"/>
</dbReference>
<feature type="coiled-coil region" evidence="1">
    <location>
        <begin position="196"/>
        <end position="355"/>
    </location>
</feature>
<protein>
    <recommendedName>
        <fullName evidence="4">Chromosome partition protein Smc</fullName>
    </recommendedName>
</protein>
<sequence length="446" mass="49423">MTLAILNLSGLDEAGWRPWFETVLPANTDWQVAEDPDDLPAADRYVLIYDAPDTRFLRAMQEGAPFGQIIADWTEHARQVLARWRKARRRLYLVDADAFAAAPEMLAESLGGWLGCDMGTPPAGDRDAEVHPLAILAAQAAHCLDPVRQLADELEVGGISPRLARQGSAARLGAAYAAWQAQAAAAEKSAARNRQLDKAKAKTKAVQADRTRARREVKALSAKLQEVTAKTDRLQAELKTRKDAIKAEQAEDARKRIETLTARLETAVAEADRLRADLKAQKDTAKTAQAGEAKTRHEVEALTAQLQQATAEASRLDADQTAEKEAAQALFHEEIELLQQQLMTVQQALEQEYRDGLALRKAAGSDRHQLRSDLDRMRRAAELEQLRLSTMLQEQAEQIAALLEEQRTLTTELDRSREEVDGLLASTSWRMTAPLRRARLVVAKPT</sequence>
<evidence type="ECO:0000256" key="1">
    <source>
        <dbReference type="SAM" id="Coils"/>
    </source>
</evidence>
<organism evidence="2 3">
    <name type="scientific">Sedimentitalea todarodis</name>
    <dbReference type="NCBI Taxonomy" id="1631240"/>
    <lineage>
        <taxon>Bacteria</taxon>
        <taxon>Pseudomonadati</taxon>
        <taxon>Pseudomonadota</taxon>
        <taxon>Alphaproteobacteria</taxon>
        <taxon>Rhodobacterales</taxon>
        <taxon>Paracoccaceae</taxon>
        <taxon>Sedimentitalea</taxon>
    </lineage>
</organism>
<gene>
    <name evidence="2" type="ORF">QO231_22105</name>
</gene>
<keyword evidence="1" id="KW-0175">Coiled coil</keyword>
<comment type="caution">
    <text evidence="2">The sequence shown here is derived from an EMBL/GenBank/DDBJ whole genome shotgun (WGS) entry which is preliminary data.</text>
</comment>
<evidence type="ECO:0000313" key="3">
    <source>
        <dbReference type="Proteomes" id="UP001255416"/>
    </source>
</evidence>
<proteinExistence type="predicted"/>
<reference evidence="3" key="1">
    <citation type="submission" date="2023-05" db="EMBL/GenBank/DDBJ databases">
        <title>Sedimentitalea sp. nov. JM2-8.</title>
        <authorList>
            <person name="Huang J."/>
        </authorList>
    </citation>
    <scope>NUCLEOTIDE SEQUENCE [LARGE SCALE GENOMIC DNA]</scope>
    <source>
        <strain evidence="3">KHS03</strain>
    </source>
</reference>
<name>A0ABU3VK14_9RHOB</name>
<evidence type="ECO:0000313" key="2">
    <source>
        <dbReference type="EMBL" id="MDU9006533.1"/>
    </source>
</evidence>
<keyword evidence="3" id="KW-1185">Reference proteome</keyword>
<dbReference type="EMBL" id="JASMWN010000025">
    <property type="protein sequence ID" value="MDU9006533.1"/>
    <property type="molecule type" value="Genomic_DNA"/>
</dbReference>